<dbReference type="Gene3D" id="1.10.1040.10">
    <property type="entry name" value="N-(1-d-carboxylethyl)-l-norvaline Dehydrogenase, domain 2"/>
    <property type="match status" value="1"/>
</dbReference>
<comment type="pathway">
    <text evidence="1 10">Cofactor biosynthesis; (R)-pantothenate biosynthesis; (R)-pantoate from 3-methyl-2-oxobutanoate: step 2/2.</text>
</comment>
<reference evidence="13 14" key="1">
    <citation type="journal article" date="2015" name="Int. J. Syst. Evol. Microbiol.">
        <title>Erythrobacter atlanticus sp. nov., a bacterium from ocean sediment able to degrade polycyclic aromatic hydrocarbons.</title>
        <authorList>
            <person name="Zhuang L."/>
            <person name="Liu Y."/>
            <person name="Wang L."/>
            <person name="Wang W."/>
            <person name="Shao Z."/>
        </authorList>
    </citation>
    <scope>NUCLEOTIDE SEQUENCE [LARGE SCALE GENOMIC DNA]</scope>
    <source>
        <strain evidence="14">s21-N3</strain>
    </source>
</reference>
<evidence type="ECO:0000259" key="11">
    <source>
        <dbReference type="Pfam" id="PF02558"/>
    </source>
</evidence>
<accession>A0A0H4VIX1</accession>
<dbReference type="Pfam" id="PF02558">
    <property type="entry name" value="ApbA"/>
    <property type="match status" value="1"/>
</dbReference>
<dbReference type="OrthoDB" id="9796561at2"/>
<dbReference type="EMBL" id="CP011310">
    <property type="protein sequence ID" value="AKQ42909.1"/>
    <property type="molecule type" value="Genomic_DNA"/>
</dbReference>
<dbReference type="SUPFAM" id="SSF51735">
    <property type="entry name" value="NAD(P)-binding Rossmann-fold domains"/>
    <property type="match status" value="1"/>
</dbReference>
<keyword evidence="5 10" id="KW-0566">Pantothenate biosynthesis</keyword>
<evidence type="ECO:0000256" key="3">
    <source>
        <dbReference type="ARBA" id="ARBA00013014"/>
    </source>
</evidence>
<proteinExistence type="inferred from homology"/>
<keyword evidence="14" id="KW-1185">Reference proteome</keyword>
<keyword evidence="7 10" id="KW-0560">Oxidoreductase</keyword>
<protein>
    <recommendedName>
        <fullName evidence="4 10">2-dehydropantoate 2-reductase</fullName>
        <ecNumber evidence="3 10">1.1.1.169</ecNumber>
    </recommendedName>
    <alternativeName>
        <fullName evidence="8 10">Ketopantoate reductase</fullName>
    </alternativeName>
</protein>
<comment type="catalytic activity">
    <reaction evidence="9 10">
        <text>(R)-pantoate + NADP(+) = 2-dehydropantoate + NADPH + H(+)</text>
        <dbReference type="Rhea" id="RHEA:16233"/>
        <dbReference type="ChEBI" id="CHEBI:11561"/>
        <dbReference type="ChEBI" id="CHEBI:15378"/>
        <dbReference type="ChEBI" id="CHEBI:15980"/>
        <dbReference type="ChEBI" id="CHEBI:57783"/>
        <dbReference type="ChEBI" id="CHEBI:58349"/>
        <dbReference type="EC" id="1.1.1.169"/>
    </reaction>
</comment>
<dbReference type="InterPro" id="IPR051402">
    <property type="entry name" value="KPR-Related"/>
</dbReference>
<evidence type="ECO:0000256" key="8">
    <source>
        <dbReference type="ARBA" id="ARBA00032024"/>
    </source>
</evidence>
<dbReference type="InterPro" id="IPR013328">
    <property type="entry name" value="6PGD_dom2"/>
</dbReference>
<evidence type="ECO:0000256" key="1">
    <source>
        <dbReference type="ARBA" id="ARBA00004994"/>
    </source>
</evidence>
<dbReference type="InterPro" id="IPR008927">
    <property type="entry name" value="6-PGluconate_DH-like_C_sf"/>
</dbReference>
<evidence type="ECO:0000256" key="6">
    <source>
        <dbReference type="ARBA" id="ARBA00022857"/>
    </source>
</evidence>
<dbReference type="STRING" id="1648404.CP97_14025"/>
<dbReference type="InterPro" id="IPR013332">
    <property type="entry name" value="KPR_N"/>
</dbReference>
<dbReference type="SUPFAM" id="SSF48179">
    <property type="entry name" value="6-phosphogluconate dehydrogenase C-terminal domain-like"/>
    <property type="match status" value="1"/>
</dbReference>
<evidence type="ECO:0000256" key="9">
    <source>
        <dbReference type="ARBA" id="ARBA00048793"/>
    </source>
</evidence>
<dbReference type="PANTHER" id="PTHR21708">
    <property type="entry name" value="PROBABLE 2-DEHYDROPANTOATE 2-REDUCTASE"/>
    <property type="match status" value="1"/>
</dbReference>
<dbReference type="InterPro" id="IPR013752">
    <property type="entry name" value="KPA_reductase"/>
</dbReference>
<dbReference type="PATRIC" id="fig|1648404.4.peg.2920"/>
<evidence type="ECO:0000256" key="4">
    <source>
        <dbReference type="ARBA" id="ARBA00019465"/>
    </source>
</evidence>
<feature type="domain" description="Ketopantoate reductase C-terminal" evidence="12">
    <location>
        <begin position="185"/>
        <end position="332"/>
    </location>
</feature>
<evidence type="ECO:0000256" key="5">
    <source>
        <dbReference type="ARBA" id="ARBA00022655"/>
    </source>
</evidence>
<evidence type="ECO:0000313" key="14">
    <source>
        <dbReference type="Proteomes" id="UP000059113"/>
    </source>
</evidence>
<keyword evidence="6 10" id="KW-0521">NADP</keyword>
<evidence type="ECO:0000313" key="13">
    <source>
        <dbReference type="EMBL" id="AKQ42909.1"/>
    </source>
</evidence>
<dbReference type="GO" id="GO:0008677">
    <property type="term" value="F:2-dehydropantoate 2-reductase activity"/>
    <property type="evidence" value="ECO:0007669"/>
    <property type="project" value="UniProtKB-EC"/>
</dbReference>
<reference evidence="14" key="2">
    <citation type="submission" date="2015-04" db="EMBL/GenBank/DDBJ databases">
        <title>The complete genome sequence of Erythrobacter sp. s21-N3.</title>
        <authorList>
            <person name="Zhuang L."/>
            <person name="Liu Y."/>
            <person name="Shao Z."/>
        </authorList>
    </citation>
    <scope>NUCLEOTIDE SEQUENCE [LARGE SCALE GENOMIC DNA]</scope>
    <source>
        <strain evidence="14">s21-N3</strain>
    </source>
</reference>
<dbReference type="UniPathway" id="UPA00028">
    <property type="reaction ID" value="UER00004"/>
</dbReference>
<dbReference type="RefSeq" id="WP_048886456.1">
    <property type="nucleotide sequence ID" value="NZ_CP011310.1"/>
</dbReference>
<dbReference type="Pfam" id="PF08546">
    <property type="entry name" value="ApbA_C"/>
    <property type="match status" value="1"/>
</dbReference>
<evidence type="ECO:0000256" key="2">
    <source>
        <dbReference type="ARBA" id="ARBA00007870"/>
    </source>
</evidence>
<organism evidence="13 14">
    <name type="scientific">Aurantiacibacter atlanticus</name>
    <dbReference type="NCBI Taxonomy" id="1648404"/>
    <lineage>
        <taxon>Bacteria</taxon>
        <taxon>Pseudomonadati</taxon>
        <taxon>Pseudomonadota</taxon>
        <taxon>Alphaproteobacteria</taxon>
        <taxon>Sphingomonadales</taxon>
        <taxon>Erythrobacteraceae</taxon>
        <taxon>Aurantiacibacter</taxon>
    </lineage>
</organism>
<feature type="domain" description="Ketopantoate reductase N-terminal" evidence="11">
    <location>
        <begin position="8"/>
        <end position="159"/>
    </location>
</feature>
<dbReference type="NCBIfam" id="TIGR00745">
    <property type="entry name" value="apbA_panE"/>
    <property type="match status" value="1"/>
</dbReference>
<dbReference type="GO" id="GO:0015940">
    <property type="term" value="P:pantothenate biosynthetic process"/>
    <property type="evidence" value="ECO:0007669"/>
    <property type="project" value="UniProtKB-UniPathway"/>
</dbReference>
<evidence type="ECO:0000256" key="10">
    <source>
        <dbReference type="RuleBase" id="RU362068"/>
    </source>
</evidence>
<sequence length="337" mass="36224">MSKQLHFCIHGAGGLGSLIGGFLARGGHKVTLIARKPHVEAIRSDGLHVEGVRAQFVQKDNLFAVETPDEVEGDIDYYILLTKAKGSDQALSDAQILVDRTACALTMQNGVNKEGKLQAAFGKDKVIGGSIMDGATLLGPGKTLNHMAVPITAYFGELEGGESDRTRAIADALNQAGMGSRATPDIVHVHWEKLVQVGGASGWSASTLGGITKLDFVDGIAVTEGAEQYVLLVKDLIAIYRALGYEPQNFFAPVSRLIEIDQESFEEAVKGVLELGTRFKPENRPVRTSMHDDLVAGRRMEVDEVLGPLADAAKRLNVDAPTFLSAFRVLKTLNAYL</sequence>
<comment type="function">
    <text evidence="10">Catalyzes the NADPH-dependent reduction of ketopantoate into pantoic acid.</text>
</comment>
<dbReference type="KEGG" id="ery:CP97_14025"/>
<comment type="similarity">
    <text evidence="2 10">Belongs to the ketopantoate reductase family.</text>
</comment>
<evidence type="ECO:0000259" key="12">
    <source>
        <dbReference type="Pfam" id="PF08546"/>
    </source>
</evidence>
<name>A0A0H4VIX1_9SPHN</name>
<dbReference type="PANTHER" id="PTHR21708:SF26">
    <property type="entry name" value="2-DEHYDROPANTOATE 2-REDUCTASE"/>
    <property type="match status" value="1"/>
</dbReference>
<gene>
    <name evidence="13" type="ORF">CP97_14025</name>
</gene>
<dbReference type="InterPro" id="IPR003710">
    <property type="entry name" value="ApbA"/>
</dbReference>
<dbReference type="EC" id="1.1.1.169" evidence="3 10"/>
<dbReference type="AlphaFoldDB" id="A0A0H4VIX1"/>
<dbReference type="InterPro" id="IPR036291">
    <property type="entry name" value="NAD(P)-bd_dom_sf"/>
</dbReference>
<dbReference type="Proteomes" id="UP000059113">
    <property type="component" value="Chromosome"/>
</dbReference>
<dbReference type="GO" id="GO:0005737">
    <property type="term" value="C:cytoplasm"/>
    <property type="evidence" value="ECO:0007669"/>
    <property type="project" value="TreeGrafter"/>
</dbReference>
<dbReference type="Gene3D" id="3.40.50.720">
    <property type="entry name" value="NAD(P)-binding Rossmann-like Domain"/>
    <property type="match status" value="1"/>
</dbReference>
<evidence type="ECO:0000256" key="7">
    <source>
        <dbReference type="ARBA" id="ARBA00023002"/>
    </source>
</evidence>